<dbReference type="InterPro" id="IPR006674">
    <property type="entry name" value="HD_domain"/>
</dbReference>
<dbReference type="Pfam" id="PF01590">
    <property type="entry name" value="GAF"/>
    <property type="match status" value="1"/>
</dbReference>
<dbReference type="OrthoDB" id="9769359at2"/>
<reference evidence="3" key="1">
    <citation type="submission" date="2017-02" db="EMBL/GenBank/DDBJ databases">
        <authorList>
            <person name="Varghese N."/>
            <person name="Submissions S."/>
        </authorList>
    </citation>
    <scope>NUCLEOTIDE SEQUENCE [LARGE SCALE GENOMIC DNA]</scope>
    <source>
        <strain evidence="3">ATCC BAA-34</strain>
    </source>
</reference>
<dbReference type="InterPro" id="IPR037522">
    <property type="entry name" value="HD_GYP_dom"/>
</dbReference>
<dbReference type="PANTHER" id="PTHR43155:SF2">
    <property type="entry name" value="CYCLIC DI-GMP PHOSPHODIESTERASE PA4108"/>
    <property type="match status" value="1"/>
</dbReference>
<dbReference type="InterPro" id="IPR003607">
    <property type="entry name" value="HD/PDEase_dom"/>
</dbReference>
<gene>
    <name evidence="2" type="ORF">SAMN02745119_00764</name>
</gene>
<dbReference type="Pfam" id="PF01966">
    <property type="entry name" value="HD"/>
    <property type="match status" value="1"/>
</dbReference>
<sequence>MKNQNETLQQLLDFGLDISQIKDIDFLLEKILSEARRFTNCDAGTIYIKDGNWLAARYSQNDTINTQLAAHRKSVYSNIIIKVDNTSIAGYVAATGNQLNIPDVYQLDPNLPYSFNNSFDDLTGYRTISQLVLPLTSMRGETVGVLQLINAKESNGAVGAFDVNDESGISYFAVTAANAIERAKMTREIILRMNRMAELRDPKETGPHVNRVAAYSVALYEGWAAKRGLEQDEIDRTRDILRMAAMLHDVGKVAISDNILKKPGKFTPEEYDVMKLHTVYGARLFPDLYSEFDESAAAVALNHHERWDGNGYPGHISLATLKPLPGYEKEDGTARGKKGEEIPLFGRIVSIADVYDALSNRRCYKEAWDQDEVLETLKKDAGTFFDPELMEVFLDSIDAIRQLGAQFPDDPDAHG</sequence>
<dbReference type="SUPFAM" id="SSF55781">
    <property type="entry name" value="GAF domain-like"/>
    <property type="match status" value="1"/>
</dbReference>
<proteinExistence type="predicted"/>
<dbReference type="CDD" id="cd00077">
    <property type="entry name" value="HDc"/>
    <property type="match status" value="1"/>
</dbReference>
<accession>A0A1T4L508</accession>
<evidence type="ECO:0000313" key="2">
    <source>
        <dbReference type="EMBL" id="SJZ49641.1"/>
    </source>
</evidence>
<dbReference type="SMART" id="SM00065">
    <property type="entry name" value="GAF"/>
    <property type="match status" value="1"/>
</dbReference>
<dbReference type="SUPFAM" id="SSF109604">
    <property type="entry name" value="HD-domain/PDEase-like"/>
    <property type="match status" value="1"/>
</dbReference>
<feature type="domain" description="HD-GYP" evidence="1">
    <location>
        <begin position="182"/>
        <end position="409"/>
    </location>
</feature>
<dbReference type="STRING" id="115783.SAMN02745119_00764"/>
<dbReference type="InterPro" id="IPR029016">
    <property type="entry name" value="GAF-like_dom_sf"/>
</dbReference>
<dbReference type="RefSeq" id="WP_078789053.1">
    <property type="nucleotide sequence ID" value="NZ_FUWR01000002.1"/>
</dbReference>
<evidence type="ECO:0000259" key="1">
    <source>
        <dbReference type="PROSITE" id="PS51832"/>
    </source>
</evidence>
<keyword evidence="3" id="KW-1185">Reference proteome</keyword>
<dbReference type="Proteomes" id="UP000190102">
    <property type="component" value="Unassembled WGS sequence"/>
</dbReference>
<dbReference type="PROSITE" id="PS51832">
    <property type="entry name" value="HD_GYP"/>
    <property type="match status" value="1"/>
</dbReference>
<protein>
    <submittedName>
        <fullName evidence="2">GAF domain-containing protein</fullName>
    </submittedName>
</protein>
<organism evidence="2 3">
    <name type="scientific">Trichlorobacter thiogenes</name>
    <dbReference type="NCBI Taxonomy" id="115783"/>
    <lineage>
        <taxon>Bacteria</taxon>
        <taxon>Pseudomonadati</taxon>
        <taxon>Thermodesulfobacteriota</taxon>
        <taxon>Desulfuromonadia</taxon>
        <taxon>Geobacterales</taxon>
        <taxon>Geobacteraceae</taxon>
        <taxon>Trichlorobacter</taxon>
    </lineage>
</organism>
<dbReference type="EMBL" id="FUWR01000002">
    <property type="protein sequence ID" value="SJZ49641.1"/>
    <property type="molecule type" value="Genomic_DNA"/>
</dbReference>
<dbReference type="PANTHER" id="PTHR43155">
    <property type="entry name" value="CYCLIC DI-GMP PHOSPHODIESTERASE PA4108-RELATED"/>
    <property type="match status" value="1"/>
</dbReference>
<dbReference type="SMART" id="SM00471">
    <property type="entry name" value="HDc"/>
    <property type="match status" value="1"/>
</dbReference>
<dbReference type="InterPro" id="IPR003018">
    <property type="entry name" value="GAF"/>
</dbReference>
<name>A0A1T4L508_9BACT</name>
<dbReference type="Gene3D" id="1.10.3210.10">
    <property type="entry name" value="Hypothetical protein af1432"/>
    <property type="match status" value="1"/>
</dbReference>
<dbReference type="Gene3D" id="3.30.450.40">
    <property type="match status" value="1"/>
</dbReference>
<dbReference type="AlphaFoldDB" id="A0A1T4L508"/>
<evidence type="ECO:0000313" key="3">
    <source>
        <dbReference type="Proteomes" id="UP000190102"/>
    </source>
</evidence>